<sequence>MKKRRQLISLLLAAVMASALIGGCGQKTQNTQNSQETQEADTGEAPGEEEKTSDAEWDTGKDDTITLSVINNFYTAGEKKLAEEYMKLHPETKVVVDVVSDNDAYKAKMMTSLDGDRKNAPDIVHGNFVGMALTNNNVGIAVEKGYLYDMTDMLEEENPYNGGKVKDAFTDEDLQLVLSEAGGKYMPWLPFDKIGFALFYNKDLLDEAKVDIPETWEDLQEACEKLKAAGYDVPISAGPESFRLCSTIADAYYRGNTSDILVQPGDALWDESTMSANEDFEFDESNPLCDQFTVFSVERQMKYASENGITTEANKKIYDEFYTVGKYFPDNWIAADSTQAIADFEGQISPLLYQASFNAGMIMNDINALPEDMSFNWGTSQIGEFRDPPEGFGSTLRGYWDFGNIMSIIDTDDADHLARIKDFYKFWYSVDGAKMCFEETLNNGNFVQGPCVIKGVTLDEELEALLAGFVSAPAKEWAWATGMQWSTSADTPKYYDYMNQFTSGKITVDEYLENMETVYQNYNNESIDRAGFDLDPTTADQAKE</sequence>
<name>A0A426DLG5_9FIRM</name>
<feature type="signal peptide" evidence="5">
    <location>
        <begin position="1"/>
        <end position="21"/>
    </location>
</feature>
<dbReference type="SUPFAM" id="SSF53850">
    <property type="entry name" value="Periplasmic binding protein-like II"/>
    <property type="match status" value="1"/>
</dbReference>
<evidence type="ECO:0000256" key="2">
    <source>
        <dbReference type="ARBA" id="ARBA00022448"/>
    </source>
</evidence>
<dbReference type="PANTHER" id="PTHR43649">
    <property type="entry name" value="ARABINOSE-BINDING PROTEIN-RELATED"/>
    <property type="match status" value="1"/>
</dbReference>
<dbReference type="Pfam" id="PF01547">
    <property type="entry name" value="SBP_bac_1"/>
    <property type="match status" value="1"/>
</dbReference>
<evidence type="ECO:0000256" key="5">
    <source>
        <dbReference type="SAM" id="SignalP"/>
    </source>
</evidence>
<feature type="compositionally biased region" description="Low complexity" evidence="4">
    <location>
        <begin position="27"/>
        <end position="37"/>
    </location>
</feature>
<keyword evidence="3 5" id="KW-0732">Signal</keyword>
<evidence type="ECO:0000256" key="3">
    <source>
        <dbReference type="ARBA" id="ARBA00022729"/>
    </source>
</evidence>
<gene>
    <name evidence="6" type="ORF">EBB54_21265</name>
</gene>
<evidence type="ECO:0000313" key="6">
    <source>
        <dbReference type="EMBL" id="RRK33601.1"/>
    </source>
</evidence>
<proteinExistence type="inferred from homology"/>
<comment type="similarity">
    <text evidence="1">Belongs to the bacterial solute-binding protein 1 family.</text>
</comment>
<comment type="caution">
    <text evidence="6">The sequence shown here is derived from an EMBL/GenBank/DDBJ whole genome shotgun (WGS) entry which is preliminary data.</text>
</comment>
<reference evidence="6" key="1">
    <citation type="submission" date="2018-10" db="EMBL/GenBank/DDBJ databases">
        <title>Schaedlerella arabinophila gen. nov. sp. nov., isolated from the mouse intestinal tract and comparative analysis with the genome of the closely related altered Schaedler flora strain ASF502.</title>
        <authorList>
            <person name="Miyake S."/>
            <person name="Soh M."/>
            <person name="Seedorf H."/>
        </authorList>
    </citation>
    <scope>NUCLEOTIDE SEQUENCE [LARGE SCALE GENOMIC DNA]</scope>
    <source>
        <strain evidence="6">DSM 106076</strain>
    </source>
</reference>
<organism evidence="6 7">
    <name type="scientific">Schaedlerella arabinosiphila</name>
    <dbReference type="NCBI Taxonomy" id="2044587"/>
    <lineage>
        <taxon>Bacteria</taxon>
        <taxon>Bacillati</taxon>
        <taxon>Bacillota</taxon>
        <taxon>Clostridia</taxon>
        <taxon>Lachnospirales</taxon>
        <taxon>Lachnospiraceae</taxon>
        <taxon>Schaedlerella</taxon>
    </lineage>
</organism>
<feature type="chain" id="PRO_5038611733" evidence="5">
    <location>
        <begin position="22"/>
        <end position="544"/>
    </location>
</feature>
<evidence type="ECO:0000256" key="4">
    <source>
        <dbReference type="SAM" id="MobiDB-lite"/>
    </source>
</evidence>
<evidence type="ECO:0000256" key="1">
    <source>
        <dbReference type="ARBA" id="ARBA00008520"/>
    </source>
</evidence>
<dbReference type="InterPro" id="IPR006061">
    <property type="entry name" value="SBP_1_CS"/>
</dbReference>
<keyword evidence="2" id="KW-0813">Transport</keyword>
<feature type="region of interest" description="Disordered" evidence="4">
    <location>
        <begin position="27"/>
        <end position="60"/>
    </location>
</feature>
<evidence type="ECO:0000313" key="7">
    <source>
        <dbReference type="Proteomes" id="UP000274920"/>
    </source>
</evidence>
<dbReference type="InterPro" id="IPR006059">
    <property type="entry name" value="SBP"/>
</dbReference>
<dbReference type="RefSeq" id="WP_125128830.1">
    <property type="nucleotide sequence ID" value="NZ_RHJS01000002.1"/>
</dbReference>
<dbReference type="Proteomes" id="UP000274920">
    <property type="component" value="Unassembled WGS sequence"/>
</dbReference>
<dbReference type="Gene3D" id="3.40.190.10">
    <property type="entry name" value="Periplasmic binding protein-like II"/>
    <property type="match status" value="1"/>
</dbReference>
<dbReference type="GO" id="GO:0055085">
    <property type="term" value="P:transmembrane transport"/>
    <property type="evidence" value="ECO:0007669"/>
    <property type="project" value="InterPro"/>
</dbReference>
<dbReference type="PROSITE" id="PS51257">
    <property type="entry name" value="PROKAR_LIPOPROTEIN"/>
    <property type="match status" value="1"/>
</dbReference>
<dbReference type="InterPro" id="IPR050490">
    <property type="entry name" value="Bact_solute-bd_prot1"/>
</dbReference>
<feature type="compositionally biased region" description="Basic and acidic residues" evidence="4">
    <location>
        <begin position="48"/>
        <end position="60"/>
    </location>
</feature>
<keyword evidence="7" id="KW-1185">Reference proteome</keyword>
<dbReference type="PROSITE" id="PS01037">
    <property type="entry name" value="SBP_BACTERIAL_1"/>
    <property type="match status" value="1"/>
</dbReference>
<protein>
    <submittedName>
        <fullName evidence="6">Extracellular solute-binding protein</fullName>
    </submittedName>
</protein>
<accession>A0A426DLG5</accession>
<dbReference type="EMBL" id="RHJS01000002">
    <property type="protein sequence ID" value="RRK33601.1"/>
    <property type="molecule type" value="Genomic_DNA"/>
</dbReference>
<dbReference type="PANTHER" id="PTHR43649:SF12">
    <property type="entry name" value="DIACETYLCHITOBIOSE BINDING PROTEIN DASA"/>
    <property type="match status" value="1"/>
</dbReference>
<dbReference type="AlphaFoldDB" id="A0A426DLG5"/>